<evidence type="ECO:0000256" key="1">
    <source>
        <dbReference type="SAM" id="MobiDB-lite"/>
    </source>
</evidence>
<sequence>MRAAAASVASGAAALRRGTAAARRGRVCARVETWRAEDGARRRWLLGCVPGSENREKEKDSGCRDDVSINGLIIDVTL</sequence>
<dbReference type="EMBL" id="BT086373">
    <property type="protein sequence ID" value="ACR36726.1"/>
    <property type="molecule type" value="mRNA"/>
</dbReference>
<evidence type="ECO:0000313" key="2">
    <source>
        <dbReference type="EMBL" id="ACR36726.1"/>
    </source>
</evidence>
<organism evidence="2">
    <name type="scientific">Zea mays</name>
    <name type="common">Maize</name>
    <dbReference type="NCBI Taxonomy" id="4577"/>
    <lineage>
        <taxon>Eukaryota</taxon>
        <taxon>Viridiplantae</taxon>
        <taxon>Streptophyta</taxon>
        <taxon>Embryophyta</taxon>
        <taxon>Tracheophyta</taxon>
        <taxon>Spermatophyta</taxon>
        <taxon>Magnoliopsida</taxon>
        <taxon>Liliopsida</taxon>
        <taxon>Poales</taxon>
        <taxon>Poaceae</taxon>
        <taxon>PACMAD clade</taxon>
        <taxon>Panicoideae</taxon>
        <taxon>Andropogonodae</taxon>
        <taxon>Andropogoneae</taxon>
        <taxon>Tripsacinae</taxon>
        <taxon>Zea</taxon>
    </lineage>
</organism>
<accession>C4J6C6</accession>
<reference evidence="2" key="2">
    <citation type="submission" date="2012-06" db="EMBL/GenBank/DDBJ databases">
        <authorList>
            <person name="Yu Y."/>
            <person name="Currie J."/>
            <person name="Lomeli R."/>
            <person name="Angelova A."/>
            <person name="Collura K."/>
            <person name="Wissotski M."/>
            <person name="Campos D."/>
            <person name="Kudrna D."/>
            <person name="Golser W."/>
            <person name="Ashely E."/>
            <person name="Descour A."/>
            <person name="Fernandes J."/>
            <person name="Soderlund C."/>
            <person name="Walbot V."/>
        </authorList>
    </citation>
    <scope>NUCLEOTIDE SEQUENCE</scope>
    <source>
        <strain evidence="2">B73</strain>
    </source>
</reference>
<reference evidence="2" key="1">
    <citation type="journal article" date="2009" name="PLoS Genet.">
        <title>Sequencing, mapping, and analysis of 27,455 maize full-length cDNAs.</title>
        <authorList>
            <person name="Soderlund C."/>
            <person name="Descour A."/>
            <person name="Kudrna D."/>
            <person name="Bomhoff M."/>
            <person name="Boyd L."/>
            <person name="Currie J."/>
            <person name="Angelova A."/>
            <person name="Collura K."/>
            <person name="Wissotski M."/>
            <person name="Ashley E."/>
            <person name="Morrow D."/>
            <person name="Fernandes J."/>
            <person name="Walbot V."/>
            <person name="Yu Y."/>
        </authorList>
    </citation>
    <scope>NUCLEOTIDE SEQUENCE</scope>
    <source>
        <strain evidence="2">B73</strain>
    </source>
</reference>
<feature type="region of interest" description="Disordered" evidence="1">
    <location>
        <begin position="1"/>
        <end position="22"/>
    </location>
</feature>
<proteinExistence type="evidence at transcript level"/>
<dbReference type="AlphaFoldDB" id="C4J6C6"/>
<protein>
    <submittedName>
        <fullName evidence="2">Uncharacterized protein</fullName>
    </submittedName>
</protein>
<name>C4J6C6_MAIZE</name>